<accession>A0A2R4XMF6</accession>
<dbReference type="EC" id="2.1.2.9" evidence="3 8"/>
<dbReference type="HAMAP" id="MF_00182">
    <property type="entry name" value="Formyl_trans"/>
    <property type="match status" value="1"/>
</dbReference>
<evidence type="ECO:0000313" key="12">
    <source>
        <dbReference type="Proteomes" id="UP000244571"/>
    </source>
</evidence>
<dbReference type="SUPFAM" id="SSF53328">
    <property type="entry name" value="Formyltransferase"/>
    <property type="match status" value="1"/>
</dbReference>
<gene>
    <name evidence="8" type="primary">fmt</name>
    <name evidence="11" type="ORF">DBV39_15970</name>
</gene>
<evidence type="ECO:0000259" key="10">
    <source>
        <dbReference type="Pfam" id="PF02911"/>
    </source>
</evidence>
<dbReference type="InterPro" id="IPR002376">
    <property type="entry name" value="Formyl_transf_N"/>
</dbReference>
<keyword evidence="12" id="KW-1185">Reference proteome</keyword>
<feature type="binding site" evidence="8">
    <location>
        <begin position="117"/>
        <end position="120"/>
    </location>
    <ligand>
        <name>(6S)-5,6,7,8-tetrahydrofolate</name>
        <dbReference type="ChEBI" id="CHEBI:57453"/>
    </ligand>
</feature>
<dbReference type="EMBL" id="CP028901">
    <property type="protein sequence ID" value="AWB34975.1"/>
    <property type="molecule type" value="Genomic_DNA"/>
</dbReference>
<proteinExistence type="inferred from homology"/>
<keyword evidence="5 8" id="KW-0808">Transferase</keyword>
<dbReference type="CDD" id="cd08704">
    <property type="entry name" value="Met_tRNA_FMT_C"/>
    <property type="match status" value="1"/>
</dbReference>
<protein>
    <recommendedName>
        <fullName evidence="4 8">Methionyl-tRNA formyltransferase</fullName>
        <ecNumber evidence="3 8">2.1.2.9</ecNumber>
    </recommendedName>
</protein>
<dbReference type="Gene3D" id="3.10.25.10">
    <property type="entry name" value="Formyl transferase, C-terminal domain"/>
    <property type="match status" value="1"/>
</dbReference>
<dbReference type="Pfam" id="PF02911">
    <property type="entry name" value="Formyl_trans_C"/>
    <property type="match status" value="1"/>
</dbReference>
<dbReference type="Pfam" id="PF00551">
    <property type="entry name" value="Formyl_trans_N"/>
    <property type="match status" value="1"/>
</dbReference>
<dbReference type="GO" id="GO:0005829">
    <property type="term" value="C:cytosol"/>
    <property type="evidence" value="ECO:0007669"/>
    <property type="project" value="TreeGrafter"/>
</dbReference>
<dbReference type="KEGG" id="boz:DBV39_15970"/>
<feature type="domain" description="Formyl transferase C-terminal" evidence="10">
    <location>
        <begin position="212"/>
        <end position="317"/>
    </location>
</feature>
<comment type="function">
    <text evidence="1 8">Attaches a formyl group to the free amino group of methionyl-tRNA(fMet). The formyl group appears to play a dual role in the initiator identity of N-formylmethionyl-tRNA by promoting its recognition by IF2 and preventing the misappropriation of this tRNA by the elongation apparatus.</text>
</comment>
<dbReference type="InterPro" id="IPR041711">
    <property type="entry name" value="Met-tRNA-FMT_N"/>
</dbReference>
<dbReference type="Gene3D" id="3.40.50.170">
    <property type="entry name" value="Formyl transferase, N-terminal domain"/>
    <property type="match status" value="1"/>
</dbReference>
<dbReference type="GO" id="GO:0004479">
    <property type="term" value="F:methionyl-tRNA formyltransferase activity"/>
    <property type="evidence" value="ECO:0007669"/>
    <property type="project" value="UniProtKB-UniRule"/>
</dbReference>
<feature type="domain" description="Formyl transferase N-terminal" evidence="9">
    <location>
        <begin position="5"/>
        <end position="188"/>
    </location>
</feature>
<dbReference type="SUPFAM" id="SSF50486">
    <property type="entry name" value="FMT C-terminal domain-like"/>
    <property type="match status" value="1"/>
</dbReference>
<evidence type="ECO:0000259" key="9">
    <source>
        <dbReference type="Pfam" id="PF00551"/>
    </source>
</evidence>
<dbReference type="Proteomes" id="UP000244571">
    <property type="component" value="Chromosome"/>
</dbReference>
<dbReference type="AlphaFoldDB" id="A0A2R4XMF6"/>
<dbReference type="InterPro" id="IPR037022">
    <property type="entry name" value="Formyl_trans_C_sf"/>
</dbReference>
<dbReference type="PANTHER" id="PTHR11138:SF5">
    <property type="entry name" value="METHIONYL-TRNA FORMYLTRANSFERASE, MITOCHONDRIAL"/>
    <property type="match status" value="1"/>
</dbReference>
<dbReference type="InterPro" id="IPR005794">
    <property type="entry name" value="Fmt"/>
</dbReference>
<sequence>MKVGFAGTPEFASTALESLIEAGHSVVVVLSQPDRPSGRGMKLTQSPVKQAAVAHNIPVLQPAGLKLDGRYAEQALQVRHQLEKLDLDVLIVAAYGLILPAWLLDLPKSGCLNIHASLLPRWRGAAPIQRAIEAGDDLTGVTIMQMDEGLDTGDMLIKAEVAIDPGDNGQTLHDKLAACGASLIVRALELLEKKALVRTPQPVDGVTYAEKLLKQESELDLSRPATELARRIRAFTPFPGAKLTLPGLADPVKVFCATALANDSASRQAQGTRRKPGELLGVSADGIDLQTGEGILRVTELQRAGGKRQPVAVFLSGWHPPQS</sequence>
<name>A0A2R4XMF6_9BURK</name>
<dbReference type="InterPro" id="IPR005793">
    <property type="entry name" value="Formyl_trans_C"/>
</dbReference>
<evidence type="ECO:0000256" key="2">
    <source>
        <dbReference type="ARBA" id="ARBA00010699"/>
    </source>
</evidence>
<organism evidence="11 12">
    <name type="scientific">Orrella marina</name>
    <dbReference type="NCBI Taxonomy" id="2163011"/>
    <lineage>
        <taxon>Bacteria</taxon>
        <taxon>Pseudomonadati</taxon>
        <taxon>Pseudomonadota</taxon>
        <taxon>Betaproteobacteria</taxon>
        <taxon>Burkholderiales</taxon>
        <taxon>Alcaligenaceae</taxon>
        <taxon>Orrella</taxon>
    </lineage>
</organism>
<dbReference type="InterPro" id="IPR011034">
    <property type="entry name" value="Formyl_transferase-like_C_sf"/>
</dbReference>
<dbReference type="PROSITE" id="PS00373">
    <property type="entry name" value="GART"/>
    <property type="match status" value="1"/>
</dbReference>
<dbReference type="OrthoDB" id="9802815at2"/>
<comment type="catalytic activity">
    <reaction evidence="7 8">
        <text>L-methionyl-tRNA(fMet) + (6R)-10-formyltetrahydrofolate = N-formyl-L-methionyl-tRNA(fMet) + (6S)-5,6,7,8-tetrahydrofolate + H(+)</text>
        <dbReference type="Rhea" id="RHEA:24380"/>
        <dbReference type="Rhea" id="RHEA-COMP:9952"/>
        <dbReference type="Rhea" id="RHEA-COMP:9953"/>
        <dbReference type="ChEBI" id="CHEBI:15378"/>
        <dbReference type="ChEBI" id="CHEBI:57453"/>
        <dbReference type="ChEBI" id="CHEBI:78530"/>
        <dbReference type="ChEBI" id="CHEBI:78844"/>
        <dbReference type="ChEBI" id="CHEBI:195366"/>
        <dbReference type="EC" id="2.1.2.9"/>
    </reaction>
</comment>
<dbReference type="NCBIfam" id="TIGR00460">
    <property type="entry name" value="fmt"/>
    <property type="match status" value="1"/>
</dbReference>
<dbReference type="InterPro" id="IPR036477">
    <property type="entry name" value="Formyl_transf_N_sf"/>
</dbReference>
<reference evidence="11 12" key="1">
    <citation type="submission" date="2018-04" db="EMBL/GenBank/DDBJ databases">
        <title>Bordetella sp. HZ20 isolated from seawater.</title>
        <authorList>
            <person name="Sun C."/>
        </authorList>
    </citation>
    <scope>NUCLEOTIDE SEQUENCE [LARGE SCALE GENOMIC DNA]</scope>
    <source>
        <strain evidence="11 12">HZ20</strain>
    </source>
</reference>
<evidence type="ECO:0000256" key="8">
    <source>
        <dbReference type="HAMAP-Rule" id="MF_00182"/>
    </source>
</evidence>
<comment type="similarity">
    <text evidence="2 8">Belongs to the Fmt family.</text>
</comment>
<keyword evidence="6 8" id="KW-0648">Protein biosynthesis</keyword>
<dbReference type="InterPro" id="IPR001555">
    <property type="entry name" value="GART_AS"/>
</dbReference>
<evidence type="ECO:0000256" key="4">
    <source>
        <dbReference type="ARBA" id="ARBA00016014"/>
    </source>
</evidence>
<dbReference type="PANTHER" id="PTHR11138">
    <property type="entry name" value="METHIONYL-TRNA FORMYLTRANSFERASE"/>
    <property type="match status" value="1"/>
</dbReference>
<evidence type="ECO:0000256" key="6">
    <source>
        <dbReference type="ARBA" id="ARBA00022917"/>
    </source>
</evidence>
<evidence type="ECO:0000256" key="1">
    <source>
        <dbReference type="ARBA" id="ARBA00002606"/>
    </source>
</evidence>
<dbReference type="CDD" id="cd08646">
    <property type="entry name" value="FMT_core_Met-tRNA-FMT_N"/>
    <property type="match status" value="1"/>
</dbReference>
<evidence type="ECO:0000313" key="11">
    <source>
        <dbReference type="EMBL" id="AWB34975.1"/>
    </source>
</evidence>
<evidence type="ECO:0000256" key="7">
    <source>
        <dbReference type="ARBA" id="ARBA00048558"/>
    </source>
</evidence>
<evidence type="ECO:0000256" key="3">
    <source>
        <dbReference type="ARBA" id="ARBA00012261"/>
    </source>
</evidence>
<dbReference type="RefSeq" id="WP_108622385.1">
    <property type="nucleotide sequence ID" value="NZ_CP028901.1"/>
</dbReference>
<dbReference type="InterPro" id="IPR044135">
    <property type="entry name" value="Met-tRNA-FMT_C"/>
</dbReference>
<evidence type="ECO:0000256" key="5">
    <source>
        <dbReference type="ARBA" id="ARBA00022679"/>
    </source>
</evidence>